<dbReference type="EMBL" id="JAGIZQ010000004">
    <property type="protein sequence ID" value="KAH6632517.1"/>
    <property type="molecule type" value="Genomic_DNA"/>
</dbReference>
<evidence type="ECO:0000313" key="1">
    <source>
        <dbReference type="EMBL" id="KAH6632517.1"/>
    </source>
</evidence>
<accession>A0ACB7P945</accession>
<gene>
    <name evidence="1" type="ORF">F5144DRAFT_574341</name>
</gene>
<evidence type="ECO:0000313" key="2">
    <source>
        <dbReference type="Proteomes" id="UP000724584"/>
    </source>
</evidence>
<comment type="caution">
    <text evidence="1">The sequence shown here is derived from an EMBL/GenBank/DDBJ whole genome shotgun (WGS) entry which is preliminary data.</text>
</comment>
<organism evidence="1 2">
    <name type="scientific">Chaetomium tenue</name>
    <dbReference type="NCBI Taxonomy" id="1854479"/>
    <lineage>
        <taxon>Eukaryota</taxon>
        <taxon>Fungi</taxon>
        <taxon>Dikarya</taxon>
        <taxon>Ascomycota</taxon>
        <taxon>Pezizomycotina</taxon>
        <taxon>Sordariomycetes</taxon>
        <taxon>Sordariomycetidae</taxon>
        <taxon>Sordariales</taxon>
        <taxon>Chaetomiaceae</taxon>
        <taxon>Chaetomium</taxon>
    </lineage>
</organism>
<name>A0ACB7P945_9PEZI</name>
<sequence>MASAGNALPRYAGLQYLGDGLVMSVAFTFHFNGVHVQVVAASPEDEAGGDALVPPCYNFPESVEGKILTEISQLSWGEFDEERNKATKRLQNQLQELLQDACLQTMQQLARTPVPDNQTLHGYIYPQTYTLQAFTDFETGRLVCRQLDGHPEIPEPHPPVSEQDLSEMGLDLATTDIPIVKASRVILVRRLQRLVWKATVDGEEMICKASSDVFCHAVRDELRTYLKIRSARAELNVPDLKGIVVSHRGVIGILLGYVPHKHPSLAVLLQMDSVAPDSIPTDENTASLRRKWAMQIEKTLRGLHDLGILWRDIKTDNVLINEDGDAVLLDFGGGNTHGWVDHDKYGTMEGEEQGLKKIMEALKVAGVEEE</sequence>
<proteinExistence type="predicted"/>
<reference evidence="1 2" key="1">
    <citation type="journal article" date="2021" name="Nat. Commun.">
        <title>Genetic determinants of endophytism in the Arabidopsis root mycobiome.</title>
        <authorList>
            <person name="Mesny F."/>
            <person name="Miyauchi S."/>
            <person name="Thiergart T."/>
            <person name="Pickel B."/>
            <person name="Atanasova L."/>
            <person name="Karlsson M."/>
            <person name="Huettel B."/>
            <person name="Barry K.W."/>
            <person name="Haridas S."/>
            <person name="Chen C."/>
            <person name="Bauer D."/>
            <person name="Andreopoulos W."/>
            <person name="Pangilinan J."/>
            <person name="LaButti K."/>
            <person name="Riley R."/>
            <person name="Lipzen A."/>
            <person name="Clum A."/>
            <person name="Drula E."/>
            <person name="Henrissat B."/>
            <person name="Kohler A."/>
            <person name="Grigoriev I.V."/>
            <person name="Martin F.M."/>
            <person name="Hacquard S."/>
        </authorList>
    </citation>
    <scope>NUCLEOTIDE SEQUENCE [LARGE SCALE GENOMIC DNA]</scope>
    <source>
        <strain evidence="1 2">MPI-SDFR-AT-0079</strain>
    </source>
</reference>
<keyword evidence="2" id="KW-1185">Reference proteome</keyword>
<dbReference type="Proteomes" id="UP000724584">
    <property type="component" value="Unassembled WGS sequence"/>
</dbReference>
<protein>
    <submittedName>
        <fullName evidence="1">Uncharacterized protein</fullName>
    </submittedName>
</protein>